<protein>
    <recommendedName>
        <fullName evidence="7">EamA domain-containing protein</fullName>
    </recommendedName>
</protein>
<dbReference type="PANTHER" id="PTHR32322:SF2">
    <property type="entry name" value="EAMA DOMAIN-CONTAINING PROTEIN"/>
    <property type="match status" value="1"/>
</dbReference>
<organism evidence="8 9">
    <name type="scientific">Ciceribacter naphthalenivorans</name>
    <dbReference type="NCBI Taxonomy" id="1118451"/>
    <lineage>
        <taxon>Bacteria</taxon>
        <taxon>Pseudomonadati</taxon>
        <taxon>Pseudomonadota</taxon>
        <taxon>Alphaproteobacteria</taxon>
        <taxon>Hyphomicrobiales</taxon>
        <taxon>Rhizobiaceae</taxon>
        <taxon>Ciceribacter</taxon>
    </lineage>
</organism>
<comment type="similarity">
    <text evidence="2">Belongs to the EamA transporter family.</text>
</comment>
<keyword evidence="4 6" id="KW-1133">Transmembrane helix</keyword>
<dbReference type="SUPFAM" id="SSF103481">
    <property type="entry name" value="Multidrug resistance efflux transporter EmrE"/>
    <property type="match status" value="2"/>
</dbReference>
<feature type="transmembrane region" description="Helical" evidence="6">
    <location>
        <begin position="85"/>
        <end position="103"/>
    </location>
</feature>
<dbReference type="InterPro" id="IPR050638">
    <property type="entry name" value="AA-Vitamin_Transporters"/>
</dbReference>
<feature type="transmembrane region" description="Helical" evidence="6">
    <location>
        <begin position="262"/>
        <end position="281"/>
    </location>
</feature>
<keyword evidence="5 6" id="KW-0472">Membrane</keyword>
<accession>A0A512HJG3</accession>
<feature type="domain" description="EamA" evidence="7">
    <location>
        <begin position="168"/>
        <end position="303"/>
    </location>
</feature>
<feature type="transmembrane region" description="Helical" evidence="6">
    <location>
        <begin position="287"/>
        <end position="306"/>
    </location>
</feature>
<dbReference type="AlphaFoldDB" id="A0A512HJG3"/>
<feature type="transmembrane region" description="Helical" evidence="6">
    <location>
        <begin position="197"/>
        <end position="217"/>
    </location>
</feature>
<dbReference type="RefSeq" id="WP_235916600.1">
    <property type="nucleotide sequence ID" value="NZ_BJZP01000011.1"/>
</dbReference>
<sequence>MSNSENITGHYNLHARGMEKLKAHLAVLLFALLISGAFSFGGVATRMIDPFALQALRYALTILLIGLLCRKMGISLAWPREPWRFAVLGLLMAVYMMTMFVALQFTKPVATGAVFTLMPLLSAVFAWFLMRQHTRPGVLISLLIAAAGAVWVIFRGDINALLAFDVGRGEMLYFVGVLCHAAYVPLLRLFNRKEAPLAFVFWTAVATFLFILLPAAPRLVEVDYNNLPPMVWIAVLYLSVFATAVTFFLLQYASVRLPASKVLAYGYLTPTFIIVLEGLIGHGWASATVLLGALVTACGLVVLALLPD</sequence>
<dbReference type="Pfam" id="PF00892">
    <property type="entry name" value="EamA"/>
    <property type="match status" value="2"/>
</dbReference>
<proteinExistence type="inferred from homology"/>
<feature type="transmembrane region" description="Helical" evidence="6">
    <location>
        <begin position="171"/>
        <end position="190"/>
    </location>
</feature>
<dbReference type="GO" id="GO:0016020">
    <property type="term" value="C:membrane"/>
    <property type="evidence" value="ECO:0007669"/>
    <property type="project" value="UniProtKB-SubCell"/>
</dbReference>
<feature type="domain" description="EamA" evidence="7">
    <location>
        <begin position="22"/>
        <end position="153"/>
    </location>
</feature>
<evidence type="ECO:0000256" key="3">
    <source>
        <dbReference type="ARBA" id="ARBA00022692"/>
    </source>
</evidence>
<keyword evidence="3 6" id="KW-0812">Transmembrane</keyword>
<evidence type="ECO:0000256" key="2">
    <source>
        <dbReference type="ARBA" id="ARBA00007362"/>
    </source>
</evidence>
<dbReference type="Proteomes" id="UP000321717">
    <property type="component" value="Unassembled WGS sequence"/>
</dbReference>
<reference evidence="8 9" key="1">
    <citation type="submission" date="2019-07" db="EMBL/GenBank/DDBJ databases">
        <title>Whole genome shotgun sequence of Rhizobium naphthalenivorans NBRC 107585.</title>
        <authorList>
            <person name="Hosoyama A."/>
            <person name="Uohara A."/>
            <person name="Ohji S."/>
            <person name="Ichikawa N."/>
        </authorList>
    </citation>
    <scope>NUCLEOTIDE SEQUENCE [LARGE SCALE GENOMIC DNA]</scope>
    <source>
        <strain evidence="8 9">NBRC 107585</strain>
    </source>
</reference>
<dbReference type="PANTHER" id="PTHR32322">
    <property type="entry name" value="INNER MEMBRANE TRANSPORTER"/>
    <property type="match status" value="1"/>
</dbReference>
<gene>
    <name evidence="8" type="ORF">RNA01_25070</name>
</gene>
<dbReference type="InterPro" id="IPR037185">
    <property type="entry name" value="EmrE-like"/>
</dbReference>
<evidence type="ECO:0000259" key="7">
    <source>
        <dbReference type="Pfam" id="PF00892"/>
    </source>
</evidence>
<keyword evidence="9" id="KW-1185">Reference proteome</keyword>
<feature type="transmembrane region" description="Helical" evidence="6">
    <location>
        <begin position="137"/>
        <end position="156"/>
    </location>
</feature>
<dbReference type="EMBL" id="BJZP01000011">
    <property type="protein sequence ID" value="GEO85575.1"/>
    <property type="molecule type" value="Genomic_DNA"/>
</dbReference>
<evidence type="ECO:0000256" key="6">
    <source>
        <dbReference type="SAM" id="Phobius"/>
    </source>
</evidence>
<evidence type="ECO:0000256" key="5">
    <source>
        <dbReference type="ARBA" id="ARBA00023136"/>
    </source>
</evidence>
<comment type="subcellular location">
    <subcellularLocation>
        <location evidence="1">Membrane</location>
        <topology evidence="1">Multi-pass membrane protein</topology>
    </subcellularLocation>
</comment>
<feature type="transmembrane region" description="Helical" evidence="6">
    <location>
        <begin position="21"/>
        <end position="43"/>
    </location>
</feature>
<feature type="transmembrane region" description="Helical" evidence="6">
    <location>
        <begin position="109"/>
        <end position="130"/>
    </location>
</feature>
<feature type="transmembrane region" description="Helical" evidence="6">
    <location>
        <begin position="229"/>
        <end position="250"/>
    </location>
</feature>
<feature type="transmembrane region" description="Helical" evidence="6">
    <location>
        <begin position="55"/>
        <end position="73"/>
    </location>
</feature>
<evidence type="ECO:0000256" key="1">
    <source>
        <dbReference type="ARBA" id="ARBA00004141"/>
    </source>
</evidence>
<evidence type="ECO:0000313" key="9">
    <source>
        <dbReference type="Proteomes" id="UP000321717"/>
    </source>
</evidence>
<dbReference type="InterPro" id="IPR000620">
    <property type="entry name" value="EamA_dom"/>
</dbReference>
<evidence type="ECO:0000256" key="4">
    <source>
        <dbReference type="ARBA" id="ARBA00022989"/>
    </source>
</evidence>
<name>A0A512HJG3_9HYPH</name>
<evidence type="ECO:0000313" key="8">
    <source>
        <dbReference type="EMBL" id="GEO85575.1"/>
    </source>
</evidence>
<comment type="caution">
    <text evidence="8">The sequence shown here is derived from an EMBL/GenBank/DDBJ whole genome shotgun (WGS) entry which is preliminary data.</text>
</comment>